<dbReference type="RefSeq" id="WP_344782930.1">
    <property type="nucleotide sequence ID" value="NZ_BAAAZW010000005.1"/>
</dbReference>
<gene>
    <name evidence="2" type="ORF">GCM10022231_18450</name>
</gene>
<comment type="caution">
    <text evidence="2">The sequence shown here is derived from an EMBL/GenBank/DDBJ whole genome shotgun (WGS) entry which is preliminary data.</text>
</comment>
<reference evidence="3" key="1">
    <citation type="journal article" date="2019" name="Int. J. Syst. Evol. Microbiol.">
        <title>The Global Catalogue of Microorganisms (GCM) 10K type strain sequencing project: providing services to taxonomists for standard genome sequencing and annotation.</title>
        <authorList>
            <consortium name="The Broad Institute Genomics Platform"/>
            <consortium name="The Broad Institute Genome Sequencing Center for Infectious Disease"/>
            <person name="Wu L."/>
            <person name="Ma J."/>
        </authorList>
    </citation>
    <scope>NUCLEOTIDE SEQUENCE [LARGE SCALE GENOMIC DNA]</scope>
    <source>
        <strain evidence="3">JCM 16923</strain>
    </source>
</reference>
<keyword evidence="3" id="KW-1185">Reference proteome</keyword>
<feature type="transmembrane region" description="Helical" evidence="1">
    <location>
        <begin position="79"/>
        <end position="112"/>
    </location>
</feature>
<sequence>MSQTPEYSAPLTDPWKGFRGIMAAVLILEAIVVGLTFPVVATLGGGVTVVPGIYLGVVCLLLVVLSGMQRRPYALQINFAMQALVILGGLFHWSIAVVGVVFLCVWIYIAYIRRDVERRIERGQLPGQHPV</sequence>
<keyword evidence="1" id="KW-1133">Transmembrane helix</keyword>
<dbReference type="Proteomes" id="UP001418444">
    <property type="component" value="Unassembled WGS sequence"/>
</dbReference>
<accession>A0ABP7P3T5</accession>
<keyword evidence="1" id="KW-0812">Transmembrane</keyword>
<protein>
    <submittedName>
        <fullName evidence="2">DUF4233 domain-containing protein</fullName>
    </submittedName>
</protein>
<evidence type="ECO:0000313" key="2">
    <source>
        <dbReference type="EMBL" id="GAA3959107.1"/>
    </source>
</evidence>
<dbReference type="EMBL" id="BAAAZW010000005">
    <property type="protein sequence ID" value="GAA3959107.1"/>
    <property type="molecule type" value="Genomic_DNA"/>
</dbReference>
<feature type="transmembrane region" description="Helical" evidence="1">
    <location>
        <begin position="20"/>
        <end position="40"/>
    </location>
</feature>
<dbReference type="Pfam" id="PF14017">
    <property type="entry name" value="DUF4233"/>
    <property type="match status" value="1"/>
</dbReference>
<evidence type="ECO:0000313" key="3">
    <source>
        <dbReference type="Proteomes" id="UP001418444"/>
    </source>
</evidence>
<evidence type="ECO:0000256" key="1">
    <source>
        <dbReference type="SAM" id="Phobius"/>
    </source>
</evidence>
<organism evidence="2 3">
    <name type="scientific">Gordonia caeni</name>
    <dbReference type="NCBI Taxonomy" id="1007097"/>
    <lineage>
        <taxon>Bacteria</taxon>
        <taxon>Bacillati</taxon>
        <taxon>Actinomycetota</taxon>
        <taxon>Actinomycetes</taxon>
        <taxon>Mycobacteriales</taxon>
        <taxon>Gordoniaceae</taxon>
        <taxon>Gordonia</taxon>
    </lineage>
</organism>
<proteinExistence type="predicted"/>
<dbReference type="InterPro" id="IPR025327">
    <property type="entry name" value="DUF4233"/>
</dbReference>
<feature type="transmembrane region" description="Helical" evidence="1">
    <location>
        <begin position="47"/>
        <end position="67"/>
    </location>
</feature>
<name>A0ABP7P3T5_9ACTN</name>
<keyword evidence="1" id="KW-0472">Membrane</keyword>